<dbReference type="Pfam" id="PF21010">
    <property type="entry name" value="HA2_C"/>
    <property type="match status" value="1"/>
</dbReference>
<dbReference type="EMBL" id="NASK01000085">
    <property type="protein sequence ID" value="OTQ50619.1"/>
    <property type="molecule type" value="Genomic_DNA"/>
</dbReference>
<accession>A0A242NVS9</accession>
<dbReference type="GO" id="GO:0005524">
    <property type="term" value="F:ATP binding"/>
    <property type="evidence" value="ECO:0007669"/>
    <property type="project" value="UniProtKB-KW"/>
</dbReference>
<dbReference type="NCBIfam" id="TIGR01967">
    <property type="entry name" value="DEAH_box_HrpA"/>
    <property type="match status" value="1"/>
</dbReference>
<dbReference type="OrthoDB" id="9805617at2"/>
<dbReference type="Pfam" id="PF11898">
    <property type="entry name" value="DUF3418"/>
    <property type="match status" value="1"/>
</dbReference>
<dbReference type="InterPro" id="IPR027417">
    <property type="entry name" value="P-loop_NTPase"/>
</dbReference>
<dbReference type="Pfam" id="PF00270">
    <property type="entry name" value="DEAD"/>
    <property type="match status" value="1"/>
</dbReference>
<evidence type="ECO:0000313" key="10">
    <source>
        <dbReference type="EMBL" id="OTQ50619.1"/>
    </source>
</evidence>
<comment type="similarity">
    <text evidence="1">Belongs to the DEAD box helicase family. DEAH subfamily.</text>
</comment>
<evidence type="ECO:0000256" key="6">
    <source>
        <dbReference type="ARBA" id="ARBA00022840"/>
    </source>
</evidence>
<dbReference type="SMART" id="SM00382">
    <property type="entry name" value="AAA"/>
    <property type="match status" value="1"/>
</dbReference>
<dbReference type="Proteomes" id="UP000194968">
    <property type="component" value="Unassembled WGS sequence"/>
</dbReference>
<feature type="domain" description="Helicase C-terminal" evidence="9">
    <location>
        <begin position="263"/>
        <end position="430"/>
    </location>
</feature>
<dbReference type="GO" id="GO:0016787">
    <property type="term" value="F:hydrolase activity"/>
    <property type="evidence" value="ECO:0007669"/>
    <property type="project" value="UniProtKB-KW"/>
</dbReference>
<dbReference type="InterPro" id="IPR007502">
    <property type="entry name" value="Helicase-assoc_dom"/>
</dbReference>
<dbReference type="EC" id="3.6.4.13" evidence="2"/>
<dbReference type="FunFam" id="1.20.120.1080:FF:000005">
    <property type="entry name" value="ATP-dependent helicase HrpA"/>
    <property type="match status" value="1"/>
</dbReference>
<dbReference type="SMART" id="SM00490">
    <property type="entry name" value="HELICc"/>
    <property type="match status" value="1"/>
</dbReference>
<dbReference type="PANTHER" id="PTHR18934:SF99">
    <property type="entry name" value="ATP-DEPENDENT RNA HELICASE DHX37-RELATED"/>
    <property type="match status" value="1"/>
</dbReference>
<dbReference type="GO" id="GO:0003723">
    <property type="term" value="F:RNA binding"/>
    <property type="evidence" value="ECO:0007669"/>
    <property type="project" value="TreeGrafter"/>
</dbReference>
<dbReference type="Gene3D" id="3.40.50.300">
    <property type="entry name" value="P-loop containing nucleotide triphosphate hydrolases"/>
    <property type="match status" value="2"/>
</dbReference>
<keyword evidence="4" id="KW-0378">Hydrolase</keyword>
<dbReference type="NCBIfam" id="NF008348">
    <property type="entry name" value="PRK11131.1"/>
    <property type="match status" value="1"/>
</dbReference>
<evidence type="ECO:0000256" key="3">
    <source>
        <dbReference type="ARBA" id="ARBA00022741"/>
    </source>
</evidence>
<dbReference type="GO" id="GO:0003724">
    <property type="term" value="F:RNA helicase activity"/>
    <property type="evidence" value="ECO:0007669"/>
    <property type="project" value="UniProtKB-EC"/>
</dbReference>
<dbReference type="PANTHER" id="PTHR18934">
    <property type="entry name" value="ATP-DEPENDENT RNA HELICASE"/>
    <property type="match status" value="1"/>
</dbReference>
<dbReference type="CDD" id="cd18791">
    <property type="entry name" value="SF2_C_RHA"/>
    <property type="match status" value="1"/>
</dbReference>
<feature type="domain" description="Helicase ATP-binding" evidence="8">
    <location>
        <begin position="71"/>
        <end position="234"/>
    </location>
</feature>
<dbReference type="Pfam" id="PF07717">
    <property type="entry name" value="OB_NTP_bind"/>
    <property type="match status" value="1"/>
</dbReference>
<comment type="catalytic activity">
    <reaction evidence="7">
        <text>ATP + H2O = ADP + phosphate + H(+)</text>
        <dbReference type="Rhea" id="RHEA:13065"/>
        <dbReference type="ChEBI" id="CHEBI:15377"/>
        <dbReference type="ChEBI" id="CHEBI:15378"/>
        <dbReference type="ChEBI" id="CHEBI:30616"/>
        <dbReference type="ChEBI" id="CHEBI:43474"/>
        <dbReference type="ChEBI" id="CHEBI:456216"/>
        <dbReference type="EC" id="3.6.4.13"/>
    </reaction>
</comment>
<evidence type="ECO:0000256" key="1">
    <source>
        <dbReference type="ARBA" id="ARBA00008792"/>
    </source>
</evidence>
<evidence type="ECO:0000259" key="9">
    <source>
        <dbReference type="PROSITE" id="PS51194"/>
    </source>
</evidence>
<evidence type="ECO:0000256" key="7">
    <source>
        <dbReference type="ARBA" id="ARBA00047984"/>
    </source>
</evidence>
<dbReference type="FunFam" id="3.40.50.300:FF:000575">
    <property type="entry name" value="ATP-dependent helicase hrpA"/>
    <property type="match status" value="1"/>
</dbReference>
<dbReference type="InterPro" id="IPR024590">
    <property type="entry name" value="HrpA_C"/>
</dbReference>
<dbReference type="SUPFAM" id="SSF52540">
    <property type="entry name" value="P-loop containing nucleoside triphosphate hydrolases"/>
    <property type="match status" value="1"/>
</dbReference>
<dbReference type="SMART" id="SM00487">
    <property type="entry name" value="DEXDc"/>
    <property type="match status" value="1"/>
</dbReference>
<dbReference type="Pfam" id="PF00271">
    <property type="entry name" value="Helicase_C"/>
    <property type="match status" value="1"/>
</dbReference>
<evidence type="ECO:0000256" key="5">
    <source>
        <dbReference type="ARBA" id="ARBA00022806"/>
    </source>
</evidence>
<evidence type="ECO:0000313" key="11">
    <source>
        <dbReference type="Proteomes" id="UP000194968"/>
    </source>
</evidence>
<keyword evidence="6" id="KW-0067">ATP-binding</keyword>
<dbReference type="CDD" id="cd17989">
    <property type="entry name" value="DEXHc_HrpA"/>
    <property type="match status" value="1"/>
</dbReference>
<proteinExistence type="inferred from homology"/>
<evidence type="ECO:0000259" key="8">
    <source>
        <dbReference type="PROSITE" id="PS51192"/>
    </source>
</evidence>
<comment type="caution">
    <text evidence="10">The sequence shown here is derived from an EMBL/GenBank/DDBJ whole genome shotgun (WGS) entry which is preliminary data.</text>
</comment>
<organism evidence="10 11">
    <name type="scientific">Gilliamella apis</name>
    <dbReference type="NCBI Taxonomy" id="1970738"/>
    <lineage>
        <taxon>Bacteria</taxon>
        <taxon>Pseudomonadati</taxon>
        <taxon>Pseudomonadota</taxon>
        <taxon>Gammaproteobacteria</taxon>
        <taxon>Orbales</taxon>
        <taxon>Orbaceae</taxon>
        <taxon>Gilliamella</taxon>
    </lineage>
</organism>
<dbReference type="PROSITE" id="PS51194">
    <property type="entry name" value="HELICASE_CTER"/>
    <property type="match status" value="1"/>
</dbReference>
<dbReference type="SMART" id="SM00847">
    <property type="entry name" value="HA2"/>
    <property type="match status" value="1"/>
</dbReference>
<evidence type="ECO:0000256" key="4">
    <source>
        <dbReference type="ARBA" id="ARBA00022801"/>
    </source>
</evidence>
<dbReference type="InterPro" id="IPR001650">
    <property type="entry name" value="Helicase_C-like"/>
</dbReference>
<dbReference type="RefSeq" id="WP_086320276.1">
    <property type="nucleotide sequence ID" value="NZ_NASK01000085.1"/>
</dbReference>
<protein>
    <recommendedName>
        <fullName evidence="2">RNA helicase</fullName>
        <ecNumber evidence="2">3.6.4.13</ecNumber>
    </recommendedName>
</protein>
<dbReference type="FunFam" id="3.40.50.300:FF:000439">
    <property type="entry name" value="ATP-dependent RNA helicase HrpA"/>
    <property type="match status" value="1"/>
</dbReference>
<name>A0A242NVS9_9GAMM</name>
<dbReference type="Gene3D" id="1.20.120.1080">
    <property type="match status" value="1"/>
</dbReference>
<keyword evidence="5 10" id="KW-0347">Helicase</keyword>
<sequence>MVSQQLNKLSSMTFLDQLRIRKLINKKQNIAEIESAIDLAVEHYNVRLQSLPNHIDFPSNLPVVEKKQAIYEAIKHHQVVIIAGETGSGKTTQIPKICLELGLGVKGYIGHTQPRRLAARSVANRIAEELKTEIGQLVGYKVRFSDHVSDSTLVKLMTDGILLAEIQQDKLLLQYDTIIIDEAHERSLNIDFILGYLKQLLPKRPDLKVIITSATIDVERFSNHFNHAPIIEVSGRTYPVEVRYRPVIFSEDSESDKNNDFQPIINAIDELSLESTGDILIFLTGEREIRDLADTLRKLELKHTEILPLYARLSASEQNRIFHPHNGRRIVLATNVAETSLTVPGIKYVIDPGLARISRYSYRTKVQRLPIEPISQASANQRKGRCGRTSDGICIRLYDEQDFLSRPEFTEPEILRTNLASVILQMTSLGLGDIAAFPFVESPDSRYIRDGIRLLEELGAIYTKHHHYHLTDIGRILSQLPIDPRLARMLVEARQLGCIKEVMIITAALSIQDPRERPFDKQQASDEKHRRFADKESDFISFINLWNYIASQQAELSGNQFRRLCQKEYLNYLRIREWQDVYTQIRQTVKQLAFPINSKLADYRSLHIALLSGLLSHVGMKEIEKHEYIGARNIKFAIFPNSAIFKNQPKWCIASELVETSRLWGRTAAKIEAEWIEPIAKHLVKYSYSEPRWSKKQGTTIANEKVTLYGLPIVASRTVNYSKIDPILSRSLFIRHALVEGDWQTNHSFYKQNQKLINEVEDLEHKSRRQDILIDDNDLYNFYDERIDKSVISAKHFDTWWKTKQKIDPEFLNVEKNMLIKPSAQPVKVNDYPDFWYQDNLKLPLSYQFDLGNTRDGVTITIPLNILNQIKNSGFDWQVPGFRYDLIISLIKSLPKSLRKSLVPAPNYAEAFLSRVNSTTSPLLETLQNEFRKMTGIRIEPTDWQLDQVPSHLKMNFSIVDHNREIAFGKDLVKLQEQLKTEVQQALSSLTQKKSIKIEKNNITDWDFGSLPAIYEEKQNNYTIKAYPAIIDNQHSVSIKLVDSLEEQKRLSKLGIRRLLILNIPSPIKYLHEKLPNKSKLGLYFNSFGTVLNLIDDCIACGVDHLIEKNNQSIDNKQQYQQLLTYTKSHINETVVDIAKQVESILTLHFNINKKLKGRVDLSLAFALSDIKQQVSELVYKGFVAQTGYDKLPDIYRYLSAIEKRLEKLGSNMAKDRQAMNIIEEVKNEYQTWLNSLPENQKSLSKVTNIKWMIEELRVNLFAQQLGTPYPISAKRIRQQIETVSTEL</sequence>
<dbReference type="InterPro" id="IPR003593">
    <property type="entry name" value="AAA+_ATPase"/>
</dbReference>
<dbReference type="InterPro" id="IPR011709">
    <property type="entry name" value="DEAD-box_helicase_OB_fold"/>
</dbReference>
<evidence type="ECO:0000256" key="2">
    <source>
        <dbReference type="ARBA" id="ARBA00012552"/>
    </source>
</evidence>
<keyword evidence="3" id="KW-0547">Nucleotide-binding</keyword>
<dbReference type="PROSITE" id="PS51192">
    <property type="entry name" value="HELICASE_ATP_BIND_1"/>
    <property type="match status" value="1"/>
</dbReference>
<dbReference type="InterPro" id="IPR014001">
    <property type="entry name" value="Helicase_ATP-bd"/>
</dbReference>
<dbReference type="InterPro" id="IPR010222">
    <property type="entry name" value="RNA_helicase_HrpA"/>
</dbReference>
<gene>
    <name evidence="10" type="ORF">B6D06_03910</name>
</gene>
<dbReference type="InterPro" id="IPR011545">
    <property type="entry name" value="DEAD/DEAH_box_helicase_dom"/>
</dbReference>
<reference evidence="10 11" key="1">
    <citation type="submission" date="2017-03" db="EMBL/GenBank/DDBJ databases">
        <title>Comparative genomics of honeybee gut symbionts reveal geographically distinct and subgroup specific antibiotic resistance.</title>
        <authorList>
            <person name="Ludvigsen J."/>
            <person name="Porcellato D."/>
            <person name="Labee-Lund T.M."/>
            <person name="Amdam G.V."/>
            <person name="Rudi K."/>
        </authorList>
    </citation>
    <scope>NUCLEOTIDE SEQUENCE [LARGE SCALE GENOMIC DNA]</scope>
    <source>
        <strain evidence="10 11">A-4-12</strain>
    </source>
</reference>